<reference evidence="2 3" key="1">
    <citation type="submission" date="2019-07" db="EMBL/GenBank/DDBJ databases">
        <title>Draft genome for Aliikangiella sp. M105.</title>
        <authorList>
            <person name="Wang G."/>
        </authorList>
    </citation>
    <scope>NUCLEOTIDE SEQUENCE [LARGE SCALE GENOMIC DNA]</scope>
    <source>
        <strain evidence="2 3">M105</strain>
    </source>
</reference>
<dbReference type="GO" id="GO:0005886">
    <property type="term" value="C:plasma membrane"/>
    <property type="evidence" value="ECO:0007669"/>
    <property type="project" value="UniProtKB-SubCell"/>
</dbReference>
<dbReference type="OrthoDB" id="184009at2"/>
<dbReference type="RefSeq" id="WP_142893092.1">
    <property type="nucleotide sequence ID" value="NZ_ML660162.1"/>
</dbReference>
<organism evidence="2 3">
    <name type="scientific">Aliikangiella coralliicola</name>
    <dbReference type="NCBI Taxonomy" id="2592383"/>
    <lineage>
        <taxon>Bacteria</taxon>
        <taxon>Pseudomonadati</taxon>
        <taxon>Pseudomonadota</taxon>
        <taxon>Gammaproteobacteria</taxon>
        <taxon>Oceanospirillales</taxon>
        <taxon>Pleioneaceae</taxon>
        <taxon>Aliikangiella</taxon>
    </lineage>
</organism>
<evidence type="ECO:0000313" key="3">
    <source>
        <dbReference type="Proteomes" id="UP000315439"/>
    </source>
</evidence>
<feature type="transmembrane region" description="Helical" evidence="1">
    <location>
        <begin position="244"/>
        <end position="264"/>
    </location>
</feature>
<dbReference type="PANTHER" id="PTHR43471">
    <property type="entry name" value="ABC TRANSPORTER PERMEASE"/>
    <property type="match status" value="1"/>
</dbReference>
<dbReference type="Pfam" id="PF12679">
    <property type="entry name" value="ABC2_membrane_2"/>
    <property type="match status" value="1"/>
</dbReference>
<accession>A0A545UGI0</accession>
<keyword evidence="3" id="KW-1185">Reference proteome</keyword>
<evidence type="ECO:0000256" key="1">
    <source>
        <dbReference type="SAM" id="Phobius"/>
    </source>
</evidence>
<dbReference type="PANTHER" id="PTHR43471:SF1">
    <property type="entry name" value="ABC TRANSPORTER PERMEASE PROTEIN NOSY-RELATED"/>
    <property type="match status" value="1"/>
</dbReference>
<keyword evidence="1" id="KW-0812">Transmembrane</keyword>
<keyword evidence="1" id="KW-1133">Transmembrane helix</keyword>
<dbReference type="Pfam" id="PF12040">
    <property type="entry name" value="DUF3526"/>
    <property type="match status" value="1"/>
</dbReference>
<protein>
    <submittedName>
        <fullName evidence="2">DUF3526 domain-containing protein</fullName>
    </submittedName>
</protein>
<evidence type="ECO:0000313" key="2">
    <source>
        <dbReference type="EMBL" id="TQV88584.1"/>
    </source>
</evidence>
<dbReference type="GO" id="GO:0140359">
    <property type="term" value="F:ABC-type transporter activity"/>
    <property type="evidence" value="ECO:0007669"/>
    <property type="project" value="InterPro"/>
</dbReference>
<comment type="caution">
    <text evidence="2">The sequence shown here is derived from an EMBL/GenBank/DDBJ whole genome shotgun (WGS) entry which is preliminary data.</text>
</comment>
<sequence length="478" mass="54990">MNNILTVFRHEWRQKSKEKLLTLMFIISQGLMFTALISGWSQHMQTQEKQAKAQEIVEHQWNSQPDRHPHRVAHFGHFTFRPPSALSFFDIGVNNFVGNSIFIEAHRQNSANFANDQGSGTLLRFSEMSVANLMLTFWPLLLIAMAFGTIAAEKKGGTLKLLLSVDVSITQLLTGKGLCYLVISLLFILPVFIATLALLLFADVTYASDTLIRVGLLAVIYIMYSVFWIACILLVSSLTNLPRYALGILISLWFVLVIISPRLLADIAAEQFPQLSRNAFDREIKEQVSQIGNSHNPDDPHFNEFKAKTLQRYGVKTVEELPVNYRALVIQEGERISSEIYSKLYKASILQQEKQFLFVSNFYWINPYLLFRDLSMAVSGSNIKHFYDYELQSEQHRFNRITKLNQIHAEHIDYHQDRGSKAHHDMWSKFQAFHYQAPNLVVSVKPFTSFWPIPLVIIGIVIFTARSRPIKRRLYAWS</sequence>
<feature type="transmembrane region" description="Helical" evidence="1">
    <location>
        <begin position="214"/>
        <end position="235"/>
    </location>
</feature>
<feature type="transmembrane region" description="Helical" evidence="1">
    <location>
        <begin position="130"/>
        <end position="152"/>
    </location>
</feature>
<feature type="transmembrane region" description="Helical" evidence="1">
    <location>
        <begin position="178"/>
        <end position="202"/>
    </location>
</feature>
<gene>
    <name evidence="2" type="ORF">FLL46_08695</name>
</gene>
<dbReference type="InterPro" id="IPR021913">
    <property type="entry name" value="DUF3526"/>
</dbReference>
<name>A0A545UGI0_9GAMM</name>
<feature type="transmembrane region" description="Helical" evidence="1">
    <location>
        <begin position="449"/>
        <end position="465"/>
    </location>
</feature>
<keyword evidence="1" id="KW-0472">Membrane</keyword>
<proteinExistence type="predicted"/>
<dbReference type="Proteomes" id="UP000315439">
    <property type="component" value="Unassembled WGS sequence"/>
</dbReference>
<dbReference type="EMBL" id="VIKS01000004">
    <property type="protein sequence ID" value="TQV88584.1"/>
    <property type="molecule type" value="Genomic_DNA"/>
</dbReference>
<dbReference type="AlphaFoldDB" id="A0A545UGI0"/>
<feature type="transmembrane region" description="Helical" evidence="1">
    <location>
        <begin position="20"/>
        <end position="40"/>
    </location>
</feature>